<accession>A0A319BZE0</accession>
<evidence type="ECO:0008006" key="10">
    <source>
        <dbReference type="Google" id="ProtNLM"/>
    </source>
</evidence>
<feature type="transmembrane region" description="Helical" evidence="7">
    <location>
        <begin position="241"/>
        <end position="264"/>
    </location>
</feature>
<dbReference type="InterPro" id="IPR047622">
    <property type="entry name" value="GPR1_FUN34_YAAH"/>
</dbReference>
<dbReference type="GO" id="GO:0015123">
    <property type="term" value="F:acetate transmembrane transporter activity"/>
    <property type="evidence" value="ECO:0007669"/>
    <property type="project" value="TreeGrafter"/>
</dbReference>
<keyword evidence="4 7" id="KW-1133">Transmembrane helix</keyword>
<keyword evidence="9" id="KW-1185">Reference proteome</keyword>
<dbReference type="VEuPathDB" id="FungiDB:BO82DRAFT_358716"/>
<evidence type="ECO:0000256" key="4">
    <source>
        <dbReference type="ARBA" id="ARBA00022989"/>
    </source>
</evidence>
<evidence type="ECO:0000256" key="5">
    <source>
        <dbReference type="ARBA" id="ARBA00023136"/>
    </source>
</evidence>
<organism evidence="8 9">
    <name type="scientific">Aspergillus uvarum CBS 121591</name>
    <dbReference type="NCBI Taxonomy" id="1448315"/>
    <lineage>
        <taxon>Eukaryota</taxon>
        <taxon>Fungi</taxon>
        <taxon>Dikarya</taxon>
        <taxon>Ascomycota</taxon>
        <taxon>Pezizomycotina</taxon>
        <taxon>Eurotiomycetes</taxon>
        <taxon>Eurotiomycetidae</taxon>
        <taxon>Eurotiales</taxon>
        <taxon>Aspergillaceae</taxon>
        <taxon>Aspergillus</taxon>
        <taxon>Aspergillus subgen. Circumdati</taxon>
    </lineage>
</organism>
<evidence type="ECO:0000256" key="2">
    <source>
        <dbReference type="ARBA" id="ARBA00005587"/>
    </source>
</evidence>
<dbReference type="InterPro" id="IPR000791">
    <property type="entry name" value="Gpr1/Fun34/SatP-like"/>
</dbReference>
<dbReference type="InterPro" id="IPR051633">
    <property type="entry name" value="AceTr"/>
</dbReference>
<feature type="compositionally biased region" description="Polar residues" evidence="6">
    <location>
        <begin position="1"/>
        <end position="12"/>
    </location>
</feature>
<dbReference type="NCBIfam" id="NF038013">
    <property type="entry name" value="AceTr_1"/>
    <property type="match status" value="1"/>
</dbReference>
<dbReference type="Proteomes" id="UP000248340">
    <property type="component" value="Unassembled WGS sequence"/>
</dbReference>
<dbReference type="GO" id="GO:0005886">
    <property type="term" value="C:plasma membrane"/>
    <property type="evidence" value="ECO:0007669"/>
    <property type="project" value="TreeGrafter"/>
</dbReference>
<keyword evidence="5 7" id="KW-0472">Membrane</keyword>
<sequence>MGEISHSPSSHKLNIMPDTSTDDSEVTESVDTHTTASHHFDKQLAEYGPLAHVPTAGTYLPAFAGELQPGLYKPVKERKIANPAPLGLAGFALTTFVLGCINMQTRGITQPNMVVPLAFAYGGLVQLLAGMWEMAAGNTFGATALSSYGGFWISLAMIFTPGGFDIESHLKAADNGSVGMFYNSFGLYLMGWFIFTFLLVTCTVKSTVIFFSLFAAVDIAVLLLAVGYLHRPGGAPYTPLLKAGGLFALLGAFLAWYICLAGIADTSNSFFIIPVWHFPWSEKGWESRRRKSEAV</sequence>
<feature type="transmembrane region" description="Helical" evidence="7">
    <location>
        <begin position="113"/>
        <end position="132"/>
    </location>
</feature>
<dbReference type="PROSITE" id="PS01114">
    <property type="entry name" value="GPR1_FUN34_YAAH"/>
    <property type="match status" value="1"/>
</dbReference>
<protein>
    <recommendedName>
        <fullName evidence="10">GPR/FUN34 family protein</fullName>
    </recommendedName>
</protein>
<evidence type="ECO:0000256" key="3">
    <source>
        <dbReference type="ARBA" id="ARBA00022692"/>
    </source>
</evidence>
<keyword evidence="3 7" id="KW-0812">Transmembrane</keyword>
<proteinExistence type="inferred from homology"/>
<evidence type="ECO:0000256" key="6">
    <source>
        <dbReference type="SAM" id="MobiDB-lite"/>
    </source>
</evidence>
<gene>
    <name evidence="8" type="ORF">BO82DRAFT_358716</name>
</gene>
<dbReference type="PANTHER" id="PTHR31123:SF1">
    <property type="entry name" value="ACCUMULATION OF DYADS PROTEIN 2-RELATED"/>
    <property type="match status" value="1"/>
</dbReference>
<dbReference type="GeneID" id="37139109"/>
<dbReference type="OrthoDB" id="3648309at2759"/>
<comment type="subcellular location">
    <subcellularLocation>
        <location evidence="1">Membrane</location>
        <topology evidence="1">Multi-pass membrane protein</topology>
    </subcellularLocation>
</comment>
<dbReference type="AlphaFoldDB" id="A0A319BZE0"/>
<feature type="transmembrane region" description="Helical" evidence="7">
    <location>
        <begin position="180"/>
        <end position="201"/>
    </location>
</feature>
<dbReference type="Pfam" id="PF01184">
    <property type="entry name" value="Gpr1_Fun34_YaaH"/>
    <property type="match status" value="1"/>
</dbReference>
<feature type="transmembrane region" description="Helical" evidence="7">
    <location>
        <begin position="80"/>
        <end position="101"/>
    </location>
</feature>
<dbReference type="PANTHER" id="PTHR31123">
    <property type="entry name" value="ACCUMULATION OF DYADS PROTEIN 2-RELATED"/>
    <property type="match status" value="1"/>
</dbReference>
<dbReference type="STRING" id="1448315.A0A319BZE0"/>
<dbReference type="EMBL" id="KZ821749">
    <property type="protein sequence ID" value="PYH76850.1"/>
    <property type="molecule type" value="Genomic_DNA"/>
</dbReference>
<evidence type="ECO:0000256" key="1">
    <source>
        <dbReference type="ARBA" id="ARBA00004141"/>
    </source>
</evidence>
<reference evidence="8 9" key="1">
    <citation type="submission" date="2016-12" db="EMBL/GenBank/DDBJ databases">
        <title>The genomes of Aspergillus section Nigri reveals drivers in fungal speciation.</title>
        <authorList>
            <consortium name="DOE Joint Genome Institute"/>
            <person name="Vesth T.C."/>
            <person name="Nybo J."/>
            <person name="Theobald S."/>
            <person name="Brandl J."/>
            <person name="Frisvad J.C."/>
            <person name="Nielsen K.F."/>
            <person name="Lyhne E.K."/>
            <person name="Kogle M.E."/>
            <person name="Kuo A."/>
            <person name="Riley R."/>
            <person name="Clum A."/>
            <person name="Nolan M."/>
            <person name="Lipzen A."/>
            <person name="Salamov A."/>
            <person name="Henrissat B."/>
            <person name="Wiebenga A."/>
            <person name="De Vries R.P."/>
            <person name="Grigoriev I.V."/>
            <person name="Mortensen U.H."/>
            <person name="Andersen M.R."/>
            <person name="Baker S.E."/>
        </authorList>
    </citation>
    <scope>NUCLEOTIDE SEQUENCE [LARGE SCALE GENOMIC DNA]</scope>
    <source>
        <strain evidence="8 9">CBS 121591</strain>
    </source>
</reference>
<comment type="similarity">
    <text evidence="2">Belongs to the acetate uptake transporter (AceTr) (TC 2.A.96) family.</text>
</comment>
<evidence type="ECO:0000256" key="7">
    <source>
        <dbReference type="SAM" id="Phobius"/>
    </source>
</evidence>
<dbReference type="RefSeq" id="XP_025487050.1">
    <property type="nucleotide sequence ID" value="XM_025636368.1"/>
</dbReference>
<evidence type="ECO:0000313" key="8">
    <source>
        <dbReference type="EMBL" id="PYH76850.1"/>
    </source>
</evidence>
<feature type="region of interest" description="Disordered" evidence="6">
    <location>
        <begin position="1"/>
        <end position="34"/>
    </location>
</feature>
<evidence type="ECO:0000313" key="9">
    <source>
        <dbReference type="Proteomes" id="UP000248340"/>
    </source>
</evidence>
<name>A0A319BZE0_9EURO</name>
<feature type="transmembrane region" description="Helical" evidence="7">
    <location>
        <begin position="207"/>
        <end position="229"/>
    </location>
</feature>